<dbReference type="FunCoup" id="Q5AUC6">
    <property type="interactions" value="21"/>
</dbReference>
<dbReference type="InterPro" id="IPR007568">
    <property type="entry name" value="RTA1"/>
</dbReference>
<dbReference type="HOGENOM" id="CLU_033465_3_1_1"/>
<feature type="transmembrane region" description="Helical" evidence="5">
    <location>
        <begin position="20"/>
        <end position="39"/>
    </location>
</feature>
<keyword evidence="3 5" id="KW-1133">Transmembrane helix</keyword>
<dbReference type="EMBL" id="BN001302">
    <property type="protein sequence ID" value="CBF73895.1"/>
    <property type="molecule type" value="Genomic_DNA"/>
</dbReference>
<feature type="transmembrane region" description="Helical" evidence="5">
    <location>
        <begin position="125"/>
        <end position="144"/>
    </location>
</feature>
<dbReference type="OrthoDB" id="3358017at2759"/>
<proteinExistence type="predicted"/>
<dbReference type="InParanoid" id="Q5AUC6"/>
<comment type="subcellular location">
    <subcellularLocation>
        <location evidence="1">Membrane</location>
        <topology evidence="1">Multi-pass membrane protein</topology>
    </subcellularLocation>
</comment>
<feature type="transmembrane region" description="Helical" evidence="5">
    <location>
        <begin position="84"/>
        <end position="105"/>
    </location>
</feature>
<dbReference type="VEuPathDB" id="FungiDB:AN8104"/>
<dbReference type="GO" id="GO:0016020">
    <property type="term" value="C:membrane"/>
    <property type="evidence" value="ECO:0007669"/>
    <property type="project" value="UniProtKB-SubCell"/>
</dbReference>
<evidence type="ECO:0000256" key="5">
    <source>
        <dbReference type="SAM" id="Phobius"/>
    </source>
</evidence>
<name>Q5AUC6_EMENI</name>
<dbReference type="KEGG" id="ani:ANIA_08104"/>
<sequence>MAKLEPYVDDYYLWEYIPSLPASIIFVLLFLAATLFHCWKAWKSRARFCIPFCIGGIFEVIGFGTRAACTDNTGKLMPYTIQSVFILLGPVLYAASVYMVLARLIRSVGAEEYSLIRNTRVTKTFVTGDIVSFLVQGSGAGLMAMGGSMTNVAKGIVIAGLMVQIVIFGFFMVTSAVFDQRMRRYPTSLSMSRNGGDGIGWKEHLYPLYAVSILIMIRSIFRVIEYAMGQKGYLLAHEWPIYVFDAVLMLGVMVIWGRWHPGSIRTEGMGAQLFSMNSGQSKD</sequence>
<feature type="transmembrane region" description="Helical" evidence="5">
    <location>
        <begin position="241"/>
        <end position="259"/>
    </location>
</feature>
<keyword evidence="7" id="KW-1185">Reference proteome</keyword>
<evidence type="ECO:0000313" key="7">
    <source>
        <dbReference type="Proteomes" id="UP000000560"/>
    </source>
</evidence>
<gene>
    <name evidence="6" type="ORF">ANIA_08104</name>
</gene>
<feature type="transmembrane region" description="Helical" evidence="5">
    <location>
        <begin position="199"/>
        <end position="221"/>
    </location>
</feature>
<dbReference type="RefSeq" id="XP_681373.1">
    <property type="nucleotide sequence ID" value="XM_676281.1"/>
</dbReference>
<dbReference type="Proteomes" id="UP000000560">
    <property type="component" value="Chromosome II"/>
</dbReference>
<feature type="transmembrane region" description="Helical" evidence="5">
    <location>
        <begin position="46"/>
        <end position="64"/>
    </location>
</feature>
<dbReference type="OMA" id="YVMANEW"/>
<dbReference type="AlphaFoldDB" id="Q5AUC6"/>
<accession>C8V6L4</accession>
<accession>Q5AUC6</accession>
<protein>
    <submittedName>
        <fullName evidence="6">RTA1 domain protein, putative (AFU_orthologue AFUA_3G01030)</fullName>
    </submittedName>
</protein>
<organism evidence="6 7">
    <name type="scientific">Emericella nidulans (strain FGSC A4 / ATCC 38163 / CBS 112.46 / NRRL 194 / M139)</name>
    <name type="common">Aspergillus nidulans</name>
    <dbReference type="NCBI Taxonomy" id="227321"/>
    <lineage>
        <taxon>Eukaryota</taxon>
        <taxon>Fungi</taxon>
        <taxon>Dikarya</taxon>
        <taxon>Ascomycota</taxon>
        <taxon>Pezizomycotina</taxon>
        <taxon>Eurotiomycetes</taxon>
        <taxon>Eurotiomycetidae</taxon>
        <taxon>Eurotiales</taxon>
        <taxon>Aspergillaceae</taxon>
        <taxon>Aspergillus</taxon>
        <taxon>Aspergillus subgen. Nidulantes</taxon>
    </lineage>
</organism>
<dbReference type="PANTHER" id="PTHR31465">
    <property type="entry name" value="PROTEIN RTA1-RELATED"/>
    <property type="match status" value="1"/>
</dbReference>
<dbReference type="GeneID" id="2869120"/>
<dbReference type="Pfam" id="PF04479">
    <property type="entry name" value="RTA1"/>
    <property type="match status" value="1"/>
</dbReference>
<reference evidence="7" key="2">
    <citation type="journal article" date="2009" name="Fungal Genet. Biol.">
        <title>The 2008 update of the Aspergillus nidulans genome annotation: a community effort.</title>
        <authorList>
            <person name="Wortman J.R."/>
            <person name="Gilsenan J.M."/>
            <person name="Joardar V."/>
            <person name="Deegan J."/>
            <person name="Clutterbuck J."/>
            <person name="Andersen M.R."/>
            <person name="Archer D."/>
            <person name="Bencina M."/>
            <person name="Braus G."/>
            <person name="Coutinho P."/>
            <person name="von Dohren H."/>
            <person name="Doonan J."/>
            <person name="Driessen A.J."/>
            <person name="Durek P."/>
            <person name="Espeso E."/>
            <person name="Fekete E."/>
            <person name="Flipphi M."/>
            <person name="Estrada C.G."/>
            <person name="Geysens S."/>
            <person name="Goldman G."/>
            <person name="de Groot P.W."/>
            <person name="Hansen K."/>
            <person name="Harris S.D."/>
            <person name="Heinekamp T."/>
            <person name="Helmstaedt K."/>
            <person name="Henrissat B."/>
            <person name="Hofmann G."/>
            <person name="Homan T."/>
            <person name="Horio T."/>
            <person name="Horiuchi H."/>
            <person name="James S."/>
            <person name="Jones M."/>
            <person name="Karaffa L."/>
            <person name="Karanyi Z."/>
            <person name="Kato M."/>
            <person name="Keller N."/>
            <person name="Kelly D.E."/>
            <person name="Kiel J.A."/>
            <person name="Kim J.M."/>
            <person name="van der Klei I.J."/>
            <person name="Klis F.M."/>
            <person name="Kovalchuk A."/>
            <person name="Krasevec N."/>
            <person name="Kubicek C.P."/>
            <person name="Liu B."/>
            <person name="Maccabe A."/>
            <person name="Meyer V."/>
            <person name="Mirabito P."/>
            <person name="Miskei M."/>
            <person name="Mos M."/>
            <person name="Mullins J."/>
            <person name="Nelson D.R."/>
            <person name="Nielsen J."/>
            <person name="Oakley B.R."/>
            <person name="Osmani S.A."/>
            <person name="Pakula T."/>
            <person name="Paszewski A."/>
            <person name="Paulsen I."/>
            <person name="Pilsyk S."/>
            <person name="Pocsi I."/>
            <person name="Punt P.J."/>
            <person name="Ram A.F."/>
            <person name="Ren Q."/>
            <person name="Robellet X."/>
            <person name="Robson G."/>
            <person name="Seiboth B."/>
            <person name="van Solingen P."/>
            <person name="Specht T."/>
            <person name="Sun J."/>
            <person name="Taheri-Talesh N."/>
            <person name="Takeshita N."/>
            <person name="Ussery D."/>
            <person name="vanKuyk P.A."/>
            <person name="Visser H."/>
            <person name="van de Vondervoort P.J."/>
            <person name="de Vries R.P."/>
            <person name="Walton J."/>
            <person name="Xiang X."/>
            <person name="Xiong Y."/>
            <person name="Zeng A.P."/>
            <person name="Brandt B.W."/>
            <person name="Cornell M.J."/>
            <person name="van den Hondel C.A."/>
            <person name="Visser J."/>
            <person name="Oliver S.G."/>
            <person name="Turner G."/>
        </authorList>
    </citation>
    <scope>GENOME REANNOTATION</scope>
    <source>
        <strain evidence="7">FGSC A4 / ATCC 38163 / CBS 112.46 / NRRL 194 / M139</strain>
    </source>
</reference>
<evidence type="ECO:0000313" key="6">
    <source>
        <dbReference type="EMBL" id="CBF73895.1"/>
    </source>
</evidence>
<dbReference type="PANTHER" id="PTHR31465:SF27">
    <property type="entry name" value="DOMAIN PROTEIN, PUTATIVE (AFU_ORTHOLOGUE AFUA_3G01030)-RELATED"/>
    <property type="match status" value="1"/>
</dbReference>
<feature type="transmembrane region" description="Helical" evidence="5">
    <location>
        <begin position="156"/>
        <end position="178"/>
    </location>
</feature>
<reference evidence="7" key="1">
    <citation type="journal article" date="2005" name="Nature">
        <title>Sequencing of Aspergillus nidulans and comparative analysis with A. fumigatus and A. oryzae.</title>
        <authorList>
            <person name="Galagan J.E."/>
            <person name="Calvo S.E."/>
            <person name="Cuomo C."/>
            <person name="Ma L.J."/>
            <person name="Wortman J.R."/>
            <person name="Batzoglou S."/>
            <person name="Lee S.I."/>
            <person name="Basturkmen M."/>
            <person name="Spevak C.C."/>
            <person name="Clutterbuck J."/>
            <person name="Kapitonov V."/>
            <person name="Jurka J."/>
            <person name="Scazzocchio C."/>
            <person name="Farman M."/>
            <person name="Butler J."/>
            <person name="Purcell S."/>
            <person name="Harris S."/>
            <person name="Braus G.H."/>
            <person name="Draht O."/>
            <person name="Busch S."/>
            <person name="D'Enfert C."/>
            <person name="Bouchier C."/>
            <person name="Goldman G.H."/>
            <person name="Bell-Pedersen D."/>
            <person name="Griffiths-Jones S."/>
            <person name="Doonan J.H."/>
            <person name="Yu J."/>
            <person name="Vienken K."/>
            <person name="Pain A."/>
            <person name="Freitag M."/>
            <person name="Selker E.U."/>
            <person name="Archer D.B."/>
            <person name="Penalva M.A."/>
            <person name="Oakley B.R."/>
            <person name="Momany M."/>
            <person name="Tanaka T."/>
            <person name="Kumagai T."/>
            <person name="Asai K."/>
            <person name="Machida M."/>
            <person name="Nierman W.C."/>
            <person name="Denning D.W."/>
            <person name="Caddick M."/>
            <person name="Hynes M."/>
            <person name="Paoletti M."/>
            <person name="Fischer R."/>
            <person name="Miller B."/>
            <person name="Dyer P."/>
            <person name="Sachs M.S."/>
            <person name="Osmani S.A."/>
            <person name="Birren B.W."/>
        </authorList>
    </citation>
    <scope>NUCLEOTIDE SEQUENCE [LARGE SCALE GENOMIC DNA]</scope>
    <source>
        <strain evidence="7">FGSC A4 / ATCC 38163 / CBS 112.46 / NRRL 194 / M139</strain>
    </source>
</reference>
<keyword evidence="2 5" id="KW-0812">Transmembrane</keyword>
<dbReference type="eggNOG" id="ENOG502SH4C">
    <property type="taxonomic scope" value="Eukaryota"/>
</dbReference>
<evidence type="ECO:0000256" key="1">
    <source>
        <dbReference type="ARBA" id="ARBA00004141"/>
    </source>
</evidence>
<evidence type="ECO:0000256" key="3">
    <source>
        <dbReference type="ARBA" id="ARBA00022989"/>
    </source>
</evidence>
<evidence type="ECO:0000256" key="4">
    <source>
        <dbReference type="ARBA" id="ARBA00023136"/>
    </source>
</evidence>
<evidence type="ECO:0000256" key="2">
    <source>
        <dbReference type="ARBA" id="ARBA00022692"/>
    </source>
</evidence>
<keyword evidence="4 5" id="KW-0472">Membrane</keyword>